<protein>
    <submittedName>
        <fullName evidence="3">Uncharacterized protein</fullName>
    </submittedName>
</protein>
<evidence type="ECO:0000256" key="2">
    <source>
        <dbReference type="SAM" id="MobiDB-lite"/>
    </source>
</evidence>
<dbReference type="Proteomes" id="UP001374893">
    <property type="component" value="Chromosome"/>
</dbReference>
<reference evidence="3 4" key="1">
    <citation type="submission" date="2021-06" db="EMBL/GenBank/DDBJ databases">
        <title>Complete genome of Haloferula helveola possessing various polysaccharide degrading enzymes.</title>
        <authorList>
            <person name="Takami H."/>
            <person name="Huang C."/>
            <person name="Hamasaki K."/>
        </authorList>
    </citation>
    <scope>NUCLEOTIDE SEQUENCE [LARGE SCALE GENOMIC DNA]</scope>
    <source>
        <strain evidence="3 4">CN-1</strain>
    </source>
</reference>
<gene>
    <name evidence="3" type="ORF">HAHE_16680</name>
</gene>
<name>A0ABM7R991_9BACT</name>
<keyword evidence="1" id="KW-0175">Coiled coil</keyword>
<dbReference type="RefSeq" id="WP_338690129.1">
    <property type="nucleotide sequence ID" value="NZ_AP024702.1"/>
</dbReference>
<evidence type="ECO:0000313" key="4">
    <source>
        <dbReference type="Proteomes" id="UP001374893"/>
    </source>
</evidence>
<keyword evidence="4" id="KW-1185">Reference proteome</keyword>
<evidence type="ECO:0000313" key="3">
    <source>
        <dbReference type="EMBL" id="BCX47760.1"/>
    </source>
</evidence>
<feature type="region of interest" description="Disordered" evidence="2">
    <location>
        <begin position="131"/>
        <end position="151"/>
    </location>
</feature>
<feature type="coiled-coil region" evidence="1">
    <location>
        <begin position="40"/>
        <end position="130"/>
    </location>
</feature>
<dbReference type="EMBL" id="AP024702">
    <property type="protein sequence ID" value="BCX47760.1"/>
    <property type="molecule type" value="Genomic_DNA"/>
</dbReference>
<accession>A0ABM7R991</accession>
<evidence type="ECO:0000256" key="1">
    <source>
        <dbReference type="SAM" id="Coils"/>
    </source>
</evidence>
<proteinExistence type="predicted"/>
<sequence>MSILACLIGILTLMISVITQLKEMDREGQTEEEVARAKERRDLVIKAEKMRKEIAQLDQRVKKERASAAELEELKDRQIVLRDKLDDLTKAKDQSDAELQKIAENLKKELAALQKEQPALVKRAEELRKQLKERKEAPEPPKSVQVRPGGSGLNKASNIFFVECHSTGINILEKGGKPKAVSTAAIPNSGAYKDFLAKVKGTRDSMVLYLIRKAGNESYLWAASEARNKFEVNTGKLPLPNDGPIDLSLFD</sequence>
<organism evidence="3 4">
    <name type="scientific">Haloferula helveola</name>
    <dbReference type="NCBI Taxonomy" id="490095"/>
    <lineage>
        <taxon>Bacteria</taxon>
        <taxon>Pseudomonadati</taxon>
        <taxon>Verrucomicrobiota</taxon>
        <taxon>Verrucomicrobiia</taxon>
        <taxon>Verrucomicrobiales</taxon>
        <taxon>Verrucomicrobiaceae</taxon>
        <taxon>Haloferula</taxon>
    </lineage>
</organism>